<dbReference type="RefSeq" id="XP_024779104.1">
    <property type="nucleotide sequence ID" value="XM_024915681.1"/>
</dbReference>
<protein>
    <recommendedName>
        <fullName evidence="4">PTM1-like N-terminal domain-containing protein</fullName>
    </recommendedName>
</protein>
<keyword evidence="2" id="KW-1133">Transmembrane helix</keyword>
<dbReference type="InterPro" id="IPR053938">
    <property type="entry name" value="PTM1-like_N"/>
</dbReference>
<feature type="transmembrane region" description="Helical" evidence="2">
    <location>
        <begin position="315"/>
        <end position="338"/>
    </location>
</feature>
<feature type="signal peptide" evidence="3">
    <location>
        <begin position="1"/>
        <end position="18"/>
    </location>
</feature>
<sequence length="466" mass="51564">MAIRTFAVLSLLCRSVFGIQRSFVLDQQWANHQRCVDMNGDHAFQPSTASSLVVTFDAAAEGSVSVVVFELGDEHLGGIHLPGAQDKEIFCNSQNVERKLCKESQIGEFLISDHARAKAKHPMITRAIDLKKPIAIVYPVQGPGYFCAAAYSHSAKSYSGTLLAIDPNGILPAFRNGLRTVYTFLAPLWFFLNSIWIYYITQLALTQLIDPSMATLGIISIAQVGFRWGSLQLGESKAASALQILWYGLELTQNSVVMFMIHKLVAGSEASPPDSIRSKIVRRILPYAYLAVFSVVFLLASLADFTATAESTRPAIVTIFLGIYLFVGAAAAAFMLVGRRTTTHEHQRGLSMEEKLIRKPLSFALAVLCIPIIAIVGFNIWAILKVGGDGTKFAHMFWHSRFGTIDMPYEPLFLILVMALLGLNTYQAQRHDEMTDMKSMETEGLMSYKPVSMDSSDSVEEEREEK</sequence>
<name>A0A2T4AQS8_TRIHA</name>
<reference evidence="5 6" key="1">
    <citation type="submission" date="2016-07" db="EMBL/GenBank/DDBJ databases">
        <title>Multiple horizontal gene transfer events from other fungi enriched the ability of initially mycotrophic Trichoderma (Ascomycota) to feed on dead plant biomass.</title>
        <authorList>
            <consortium name="DOE Joint Genome Institute"/>
            <person name="Aerts A."/>
            <person name="Atanasova L."/>
            <person name="Chenthamara K."/>
            <person name="Zhang J."/>
            <person name="Grujic M."/>
            <person name="Henrissat B."/>
            <person name="Kuo A."/>
            <person name="Salamov A."/>
            <person name="Lipzen A."/>
            <person name="Labutti K."/>
            <person name="Barry K."/>
            <person name="Miao Y."/>
            <person name="Rahimi M.J."/>
            <person name="Shen Q."/>
            <person name="Grigoriev I.V."/>
            <person name="Kubicek C.P."/>
            <person name="Druzhinina I.S."/>
        </authorList>
    </citation>
    <scope>NUCLEOTIDE SEQUENCE [LARGE SCALE GENOMIC DNA]</scope>
    <source>
        <strain evidence="5 6">CBS 226.95</strain>
    </source>
</reference>
<feature type="transmembrane region" description="Helical" evidence="2">
    <location>
        <begin position="284"/>
        <end position="303"/>
    </location>
</feature>
<feature type="compositionally biased region" description="Acidic residues" evidence="1">
    <location>
        <begin position="457"/>
        <end position="466"/>
    </location>
</feature>
<evidence type="ECO:0000256" key="3">
    <source>
        <dbReference type="SAM" id="SignalP"/>
    </source>
</evidence>
<keyword evidence="3" id="KW-0732">Signal</keyword>
<dbReference type="STRING" id="983964.A0A2T4AQS8"/>
<evidence type="ECO:0000313" key="6">
    <source>
        <dbReference type="Proteomes" id="UP000241690"/>
    </source>
</evidence>
<dbReference type="Proteomes" id="UP000241690">
    <property type="component" value="Unassembled WGS sequence"/>
</dbReference>
<organism evidence="5 6">
    <name type="scientific">Trichoderma harzianum CBS 226.95</name>
    <dbReference type="NCBI Taxonomy" id="983964"/>
    <lineage>
        <taxon>Eukaryota</taxon>
        <taxon>Fungi</taxon>
        <taxon>Dikarya</taxon>
        <taxon>Ascomycota</taxon>
        <taxon>Pezizomycotina</taxon>
        <taxon>Sordariomycetes</taxon>
        <taxon>Hypocreomycetidae</taxon>
        <taxon>Hypocreales</taxon>
        <taxon>Hypocreaceae</taxon>
        <taxon>Trichoderma</taxon>
    </lineage>
</organism>
<evidence type="ECO:0000256" key="1">
    <source>
        <dbReference type="SAM" id="MobiDB-lite"/>
    </source>
</evidence>
<feature type="domain" description="PTM1-like N-terminal" evidence="4">
    <location>
        <begin position="32"/>
        <end position="161"/>
    </location>
</feature>
<feature type="transmembrane region" description="Helical" evidence="2">
    <location>
        <begin position="181"/>
        <end position="200"/>
    </location>
</feature>
<dbReference type="AlphaFoldDB" id="A0A2T4AQS8"/>
<accession>A0A2T4AQS8</accession>
<keyword evidence="6" id="KW-1185">Reference proteome</keyword>
<gene>
    <name evidence="5" type="ORF">M431DRAFT_478503</name>
</gene>
<keyword evidence="2" id="KW-0472">Membrane</keyword>
<proteinExistence type="predicted"/>
<evidence type="ECO:0000256" key="2">
    <source>
        <dbReference type="SAM" id="Phobius"/>
    </source>
</evidence>
<dbReference type="EMBL" id="KZ679676">
    <property type="protein sequence ID" value="PTB59427.1"/>
    <property type="molecule type" value="Genomic_DNA"/>
</dbReference>
<keyword evidence="2" id="KW-0812">Transmembrane</keyword>
<dbReference type="GeneID" id="36624250"/>
<dbReference type="Pfam" id="PF21902">
    <property type="entry name" value="PTM1-like_N"/>
    <property type="match status" value="1"/>
</dbReference>
<feature type="region of interest" description="Disordered" evidence="1">
    <location>
        <begin position="447"/>
        <end position="466"/>
    </location>
</feature>
<feature type="transmembrane region" description="Helical" evidence="2">
    <location>
        <begin position="411"/>
        <end position="428"/>
    </location>
</feature>
<evidence type="ECO:0000259" key="4">
    <source>
        <dbReference type="Pfam" id="PF21902"/>
    </source>
</evidence>
<evidence type="ECO:0000313" key="5">
    <source>
        <dbReference type="EMBL" id="PTB59427.1"/>
    </source>
</evidence>
<feature type="transmembrane region" description="Helical" evidence="2">
    <location>
        <begin position="361"/>
        <end position="384"/>
    </location>
</feature>
<feature type="chain" id="PRO_5015574366" description="PTM1-like N-terminal domain-containing protein" evidence="3">
    <location>
        <begin position="19"/>
        <end position="466"/>
    </location>
</feature>